<dbReference type="VEuPathDB" id="VectorBase:SCAU001892"/>
<dbReference type="InterPro" id="IPR004119">
    <property type="entry name" value="EcKL"/>
</dbReference>
<evidence type="ECO:0000313" key="3">
    <source>
        <dbReference type="Proteomes" id="UP000095300"/>
    </source>
</evidence>
<evidence type="ECO:0000259" key="1">
    <source>
        <dbReference type="SMART" id="SM00587"/>
    </source>
</evidence>
<keyword evidence="3" id="KW-1185">Reference proteome</keyword>
<dbReference type="Pfam" id="PF02958">
    <property type="entry name" value="EcKL"/>
    <property type="match status" value="1"/>
</dbReference>
<sequence>MLIGQGTKFGAKCFYTTREPMQTIVFDDLTQYGFKLACRQNGLNEEHCVVILQKLAKFHAASMVLLEKDPSSKEHFQTGMLDETYIRTNERFVDFMSLQLRTLAELAATWEGYEDIAEKLHRHCDNLTENLVRTGKPKEGEITVLNHGDFWVNNFMFKYKAGDNQIPMDAIFVDFQNSFFGSPGCDINFFLNSSVQLDVLMNRRDFLIECYFHTLCDSLKGMKYSKIPSLKDIRHEITSRELYGFFSSYSFLPMVAMTKEDSADTNLETLADKEFARKKVKIMFTSNPRTANTLKFVLKRFDKLGIFD</sequence>
<dbReference type="InterPro" id="IPR015897">
    <property type="entry name" value="CHK_kinase-like"/>
</dbReference>
<gene>
    <name evidence="2" type="primary">106090370</name>
</gene>
<dbReference type="Gene3D" id="3.90.1200.10">
    <property type="match status" value="1"/>
</dbReference>
<name>A0A1I8NTJ7_STOCA</name>
<dbReference type="Proteomes" id="UP000095300">
    <property type="component" value="Unassembled WGS sequence"/>
</dbReference>
<reference evidence="2" key="1">
    <citation type="submission" date="2020-05" db="UniProtKB">
        <authorList>
            <consortium name="EnsemblMetazoa"/>
        </authorList>
    </citation>
    <scope>IDENTIFICATION</scope>
    <source>
        <strain evidence="2">USDA</strain>
    </source>
</reference>
<dbReference type="OrthoDB" id="8250698at2759"/>
<dbReference type="PANTHER" id="PTHR11012:SF56">
    <property type="entry name" value="CHK KINASE-LIKE DOMAIN-CONTAINING PROTEIN-RELATED"/>
    <property type="match status" value="1"/>
</dbReference>
<feature type="domain" description="CHK kinase-like" evidence="1">
    <location>
        <begin position="24"/>
        <end position="221"/>
    </location>
</feature>
<organism evidence="2 3">
    <name type="scientific">Stomoxys calcitrans</name>
    <name type="common">Stable fly</name>
    <name type="synonym">Conops calcitrans</name>
    <dbReference type="NCBI Taxonomy" id="35570"/>
    <lineage>
        <taxon>Eukaryota</taxon>
        <taxon>Metazoa</taxon>
        <taxon>Ecdysozoa</taxon>
        <taxon>Arthropoda</taxon>
        <taxon>Hexapoda</taxon>
        <taxon>Insecta</taxon>
        <taxon>Pterygota</taxon>
        <taxon>Neoptera</taxon>
        <taxon>Endopterygota</taxon>
        <taxon>Diptera</taxon>
        <taxon>Brachycera</taxon>
        <taxon>Muscomorpha</taxon>
        <taxon>Muscoidea</taxon>
        <taxon>Muscidae</taxon>
        <taxon>Stomoxys</taxon>
    </lineage>
</organism>
<evidence type="ECO:0000313" key="2">
    <source>
        <dbReference type="EnsemblMetazoa" id="SCAU001892-PA"/>
    </source>
</evidence>
<dbReference type="SUPFAM" id="SSF56112">
    <property type="entry name" value="Protein kinase-like (PK-like)"/>
    <property type="match status" value="1"/>
</dbReference>
<dbReference type="PANTHER" id="PTHR11012">
    <property type="entry name" value="PROTEIN KINASE-LIKE DOMAIN-CONTAINING"/>
    <property type="match status" value="1"/>
</dbReference>
<accession>A0A1I8NTJ7</accession>
<proteinExistence type="predicted"/>
<dbReference type="AlphaFoldDB" id="A0A1I8NTJ7"/>
<dbReference type="EnsemblMetazoa" id="SCAU001892-RA">
    <property type="protein sequence ID" value="SCAU001892-PA"/>
    <property type="gene ID" value="SCAU001892"/>
</dbReference>
<dbReference type="SMART" id="SM00587">
    <property type="entry name" value="CHK"/>
    <property type="match status" value="1"/>
</dbReference>
<dbReference type="STRING" id="35570.A0A1I8NTJ7"/>
<protein>
    <recommendedName>
        <fullName evidence="1">CHK kinase-like domain-containing protein</fullName>
    </recommendedName>
</protein>
<dbReference type="InterPro" id="IPR011009">
    <property type="entry name" value="Kinase-like_dom_sf"/>
</dbReference>